<dbReference type="Pfam" id="PF01774">
    <property type="entry name" value="UreD"/>
    <property type="match status" value="1"/>
</dbReference>
<dbReference type="Proteomes" id="UP001150569">
    <property type="component" value="Unassembled WGS sequence"/>
</dbReference>
<protein>
    <recommendedName>
        <fullName evidence="6">Urease accessory protein UreD</fullName>
    </recommendedName>
</protein>
<feature type="region of interest" description="Disordered" evidence="3">
    <location>
        <begin position="235"/>
        <end position="262"/>
    </location>
</feature>
<comment type="similarity">
    <text evidence="1">Belongs to the UreD family.</text>
</comment>
<keyword evidence="2" id="KW-0143">Chaperone</keyword>
<dbReference type="PANTHER" id="PTHR33643:SF1">
    <property type="entry name" value="UREASE ACCESSORY PROTEIN D"/>
    <property type="match status" value="1"/>
</dbReference>
<sequence length="448" mass="49086">MVHKRPDTAGRGEIHCSVVAGQPQFRRCVAQYPLKLVAPRVHRQSAIAHTASASKTPALPPDVVGPAPMAVYMLTYGGGVVYGDMIDLDITVDTGAALTLLTQGSTKVFRHRPGHTRPPTATAIVNQTATPAVDGRSHCEESELGAPLKAVDDQLDYSASRLTAHVAAGAYLVLLPSPVTCFKDSRFVQHQTFHLEDPTASLVLLDWVTSGRMSRGESWQFELYSSTNLVYLGEKSKPNSSDNSNEHSSGEAEADRAHHSHPHHRLVLKDVVHLSDRFLPPVVKEKQAKPQTKTDLSSAPTSDFPSLQEQTTPPSSPDAAADHFQRDFVPRYGARMDPYACYAMLVLVGVNLAPLIESLTEMHQSSKISAVLPRKDHHHHRPQQHDRQNKSAEPVLYTLSPLDIGSNCPGIILRVSAPTTEEIGDWIRVHLADLEKIVGRNIWKSAFV</sequence>
<evidence type="ECO:0008006" key="6">
    <source>
        <dbReference type="Google" id="ProtNLM"/>
    </source>
</evidence>
<dbReference type="OrthoDB" id="5550464at2759"/>
<reference evidence="4" key="1">
    <citation type="submission" date="2022-07" db="EMBL/GenBank/DDBJ databases">
        <title>Phylogenomic reconstructions and comparative analyses of Kickxellomycotina fungi.</title>
        <authorList>
            <person name="Reynolds N.K."/>
            <person name="Stajich J.E."/>
            <person name="Barry K."/>
            <person name="Grigoriev I.V."/>
            <person name="Crous P."/>
            <person name="Smith M.E."/>
        </authorList>
    </citation>
    <scope>NUCLEOTIDE SEQUENCE</scope>
    <source>
        <strain evidence="4">RSA 861</strain>
    </source>
</reference>
<gene>
    <name evidence="4" type="ORF">IWQ60_003889</name>
</gene>
<dbReference type="HAMAP" id="MF_01384">
    <property type="entry name" value="UreD"/>
    <property type="match status" value="1"/>
</dbReference>
<dbReference type="InterPro" id="IPR002669">
    <property type="entry name" value="UreD"/>
</dbReference>
<comment type="caution">
    <text evidence="4">The sequence shown here is derived from an EMBL/GenBank/DDBJ whole genome shotgun (WGS) entry which is preliminary data.</text>
</comment>
<dbReference type="EMBL" id="JANBPT010000175">
    <property type="protein sequence ID" value="KAJ1926332.1"/>
    <property type="molecule type" value="Genomic_DNA"/>
</dbReference>
<feature type="compositionally biased region" description="Polar residues" evidence="3">
    <location>
        <begin position="289"/>
        <end position="313"/>
    </location>
</feature>
<evidence type="ECO:0000313" key="5">
    <source>
        <dbReference type="Proteomes" id="UP001150569"/>
    </source>
</evidence>
<feature type="compositionally biased region" description="Basic and acidic residues" evidence="3">
    <location>
        <begin position="244"/>
        <end position="257"/>
    </location>
</feature>
<name>A0A9W8DUE2_9FUNG</name>
<accession>A0A9W8DUE2</accession>
<keyword evidence="5" id="KW-1185">Reference proteome</keyword>
<evidence type="ECO:0000256" key="2">
    <source>
        <dbReference type="ARBA" id="ARBA00023186"/>
    </source>
</evidence>
<proteinExistence type="inferred from homology"/>
<dbReference type="PANTHER" id="PTHR33643">
    <property type="entry name" value="UREASE ACCESSORY PROTEIN D"/>
    <property type="match status" value="1"/>
</dbReference>
<evidence type="ECO:0000256" key="3">
    <source>
        <dbReference type="SAM" id="MobiDB-lite"/>
    </source>
</evidence>
<feature type="region of interest" description="Disordered" evidence="3">
    <location>
        <begin position="282"/>
        <end position="322"/>
    </location>
</feature>
<evidence type="ECO:0000313" key="4">
    <source>
        <dbReference type="EMBL" id="KAJ1926332.1"/>
    </source>
</evidence>
<evidence type="ECO:0000256" key="1">
    <source>
        <dbReference type="ARBA" id="ARBA00007177"/>
    </source>
</evidence>
<dbReference type="AlphaFoldDB" id="A0A9W8DUE2"/>
<feature type="region of interest" description="Disordered" evidence="3">
    <location>
        <begin position="373"/>
        <end position="392"/>
    </location>
</feature>
<organism evidence="4 5">
    <name type="scientific">Tieghemiomyces parasiticus</name>
    <dbReference type="NCBI Taxonomy" id="78921"/>
    <lineage>
        <taxon>Eukaryota</taxon>
        <taxon>Fungi</taxon>
        <taxon>Fungi incertae sedis</taxon>
        <taxon>Zoopagomycota</taxon>
        <taxon>Kickxellomycotina</taxon>
        <taxon>Dimargaritomycetes</taxon>
        <taxon>Dimargaritales</taxon>
        <taxon>Dimargaritaceae</taxon>
        <taxon>Tieghemiomyces</taxon>
    </lineage>
</organism>
<dbReference type="GO" id="GO:0016151">
    <property type="term" value="F:nickel cation binding"/>
    <property type="evidence" value="ECO:0007669"/>
    <property type="project" value="InterPro"/>
</dbReference>